<feature type="domain" description="Mediator complex subunit MED14 N-terminal" evidence="8">
    <location>
        <begin position="18"/>
        <end position="89"/>
    </location>
</feature>
<dbReference type="AlphaFoldDB" id="A0A3P7P991"/>
<organism evidence="10 11">
    <name type="scientific">Dibothriocephalus latus</name>
    <name type="common">Fish tapeworm</name>
    <name type="synonym">Diphyllobothrium latum</name>
    <dbReference type="NCBI Taxonomy" id="60516"/>
    <lineage>
        <taxon>Eukaryota</taxon>
        <taxon>Metazoa</taxon>
        <taxon>Spiralia</taxon>
        <taxon>Lophotrochozoa</taxon>
        <taxon>Platyhelminthes</taxon>
        <taxon>Cestoda</taxon>
        <taxon>Eucestoda</taxon>
        <taxon>Diphyllobothriidea</taxon>
        <taxon>Diphyllobothriidae</taxon>
        <taxon>Dibothriocephalus</taxon>
    </lineage>
</organism>
<evidence type="ECO:0000256" key="6">
    <source>
        <dbReference type="ARBA" id="ARBA00023242"/>
    </source>
</evidence>
<evidence type="ECO:0000259" key="9">
    <source>
        <dbReference type="Pfam" id="PF22981"/>
    </source>
</evidence>
<evidence type="ECO:0000256" key="4">
    <source>
        <dbReference type="ARBA" id="ARBA00023159"/>
    </source>
</evidence>
<evidence type="ECO:0000259" key="8">
    <source>
        <dbReference type="Pfam" id="PF08638"/>
    </source>
</evidence>
<reference evidence="10 11" key="1">
    <citation type="submission" date="2018-11" db="EMBL/GenBank/DDBJ databases">
        <authorList>
            <consortium name="Pathogen Informatics"/>
        </authorList>
    </citation>
    <scope>NUCLEOTIDE SEQUENCE [LARGE SCALE GENOMIC DNA]</scope>
</reference>
<dbReference type="EMBL" id="UYRU01066543">
    <property type="protein sequence ID" value="VDN16632.1"/>
    <property type="molecule type" value="Genomic_DNA"/>
</dbReference>
<keyword evidence="11" id="KW-1185">Reference proteome</keyword>
<dbReference type="Proteomes" id="UP000281553">
    <property type="component" value="Unassembled WGS sequence"/>
</dbReference>
<dbReference type="InterPro" id="IPR055113">
    <property type="entry name" value="Med14_RM2"/>
</dbReference>
<evidence type="ECO:0000256" key="3">
    <source>
        <dbReference type="ARBA" id="ARBA00023015"/>
    </source>
</evidence>
<comment type="subunit">
    <text evidence="7">Component of the Mediator complex.</text>
</comment>
<dbReference type="InterPro" id="IPR013947">
    <property type="entry name" value="Mediator_Med14"/>
</dbReference>
<name>A0A3P7P991_DIBLA</name>
<accession>A0A3P7P991</accession>
<evidence type="ECO:0000256" key="1">
    <source>
        <dbReference type="ARBA" id="ARBA00004123"/>
    </source>
</evidence>
<dbReference type="PANTHER" id="PTHR12809">
    <property type="entry name" value="MEDIATOR COMPLEX SUBUNIT"/>
    <property type="match status" value="1"/>
</dbReference>
<sequence>MSQLSDSRHVVSHPRPGTIPLSTMLEYLCQKTYTDLMRLVDLLPSKTDLEKKIELAKFFSRTRNLFIRLEALVKWANSASKVDKCEVTLTLLSEALDFPWRILSISLLVCDPEISAGSPLLHPLQTRFLHSQAQSRILYQNFDKRPPLLHLYEMLPYTVTIHTDPLDPQRPLCLTHHPKLSVLDANKIGSIVKLASPYARGRERMAREPGGPSLAIEFALKDCCCSCRENIKGDD</sequence>
<keyword evidence="3 7" id="KW-0805">Transcription regulation</keyword>
<evidence type="ECO:0000256" key="5">
    <source>
        <dbReference type="ARBA" id="ARBA00023163"/>
    </source>
</evidence>
<evidence type="ECO:0000256" key="2">
    <source>
        <dbReference type="ARBA" id="ARBA00007813"/>
    </source>
</evidence>
<dbReference type="GO" id="GO:0070847">
    <property type="term" value="C:core mediator complex"/>
    <property type="evidence" value="ECO:0007669"/>
    <property type="project" value="TreeGrafter"/>
</dbReference>
<evidence type="ECO:0000313" key="11">
    <source>
        <dbReference type="Proteomes" id="UP000281553"/>
    </source>
</evidence>
<comment type="similarity">
    <text evidence="2 7">Belongs to the Mediator complex subunit 14 family.</text>
</comment>
<protein>
    <recommendedName>
        <fullName evidence="7">Mediator of RNA polymerase II transcription subunit 14</fullName>
    </recommendedName>
    <alternativeName>
        <fullName evidence="7">Mediator complex subunit 14</fullName>
    </alternativeName>
</protein>
<gene>
    <name evidence="10" type="ORF">DILT_LOCUS12463</name>
</gene>
<dbReference type="GO" id="GO:0006357">
    <property type="term" value="P:regulation of transcription by RNA polymerase II"/>
    <property type="evidence" value="ECO:0007669"/>
    <property type="project" value="InterPro"/>
</dbReference>
<comment type="subcellular location">
    <subcellularLocation>
        <location evidence="1 7">Nucleus</location>
    </subcellularLocation>
</comment>
<evidence type="ECO:0000256" key="7">
    <source>
        <dbReference type="RuleBase" id="RU365082"/>
    </source>
</evidence>
<keyword evidence="5 7" id="KW-0804">Transcription</keyword>
<evidence type="ECO:0000313" key="10">
    <source>
        <dbReference type="EMBL" id="VDN16632.1"/>
    </source>
</evidence>
<dbReference type="InterPro" id="IPR055122">
    <property type="entry name" value="Med14_N"/>
</dbReference>
<dbReference type="GO" id="GO:0003712">
    <property type="term" value="F:transcription coregulator activity"/>
    <property type="evidence" value="ECO:0007669"/>
    <property type="project" value="UniProtKB-UniRule"/>
</dbReference>
<dbReference type="OrthoDB" id="205099at2759"/>
<keyword evidence="6 7" id="KW-0539">Nucleus</keyword>
<dbReference type="Pfam" id="PF08638">
    <property type="entry name" value="Med14"/>
    <property type="match status" value="1"/>
</dbReference>
<comment type="function">
    <text evidence="7">Component of the Mediator complex, a coactivator involved in the regulated transcription of nearly all RNA polymerase II-dependent genes. Mediator functions as a bridge to convey information from gene-specific regulatory proteins to the basal RNA polymerase II transcription machinery. Mediator is recruited to promoters by direct interactions with regulatory proteins and serves as a scaffold for the assembly of a functional preinitiation complex with RNA polymerase II and the general transcription factors.</text>
</comment>
<dbReference type="GO" id="GO:0016592">
    <property type="term" value="C:mediator complex"/>
    <property type="evidence" value="ECO:0007669"/>
    <property type="project" value="UniProtKB-UniRule"/>
</dbReference>
<keyword evidence="4 7" id="KW-0010">Activator</keyword>
<proteinExistence type="inferred from homology"/>
<dbReference type="Pfam" id="PF22981">
    <property type="entry name" value="RM2_Med14"/>
    <property type="match status" value="1"/>
</dbReference>
<feature type="domain" description="Mediator of RNA polymerase II transcription subunit 14 RM2" evidence="9">
    <location>
        <begin position="155"/>
        <end position="193"/>
    </location>
</feature>
<dbReference type="PANTHER" id="PTHR12809:SF2">
    <property type="entry name" value="MEDIATOR OF RNA POLYMERASE II TRANSCRIPTION SUBUNIT 14"/>
    <property type="match status" value="1"/>
</dbReference>